<organism evidence="1 2">
    <name type="scientific">Salmonella enterica subsp. indica</name>
    <dbReference type="NCBI Taxonomy" id="59207"/>
    <lineage>
        <taxon>Bacteria</taxon>
        <taxon>Pseudomonadati</taxon>
        <taxon>Pseudomonadota</taxon>
        <taxon>Gammaproteobacteria</taxon>
        <taxon>Enterobacterales</taxon>
        <taxon>Enterobacteriaceae</taxon>
        <taxon>Salmonella</taxon>
    </lineage>
</organism>
<sequence>MLNLLNIQLLLPVFIPRERDFLLANISDITKVAIPGYYRIPPGWENRRRRQDDDVLLEVTVTADKTTQIQVENTFMRWLKTREKGAVSLDNKKITCWYCGGVWLHYTINTNVMSLYLHSGGEDAFDSLADCANDIARLLYQNHSDVSIKWTEHPHRRKYLKDTTGT</sequence>
<dbReference type="AlphaFoldDB" id="A0A379XRU7"/>
<evidence type="ECO:0000313" key="1">
    <source>
        <dbReference type="EMBL" id="SUI03184.1"/>
    </source>
</evidence>
<proteinExistence type="predicted"/>
<dbReference type="EMBL" id="UGYB01000001">
    <property type="protein sequence ID" value="SUI03184.1"/>
    <property type="molecule type" value="Genomic_DNA"/>
</dbReference>
<gene>
    <name evidence="1" type="ORF">NCTC12420_02976</name>
</gene>
<accession>A0A379XRU7</accession>
<dbReference type="Proteomes" id="UP000254220">
    <property type="component" value="Unassembled WGS sequence"/>
</dbReference>
<name>A0A379XRU7_SALER</name>
<reference evidence="1 2" key="1">
    <citation type="submission" date="2018-06" db="EMBL/GenBank/DDBJ databases">
        <authorList>
            <consortium name="Pathogen Informatics"/>
            <person name="Doyle S."/>
        </authorList>
    </citation>
    <scope>NUCLEOTIDE SEQUENCE [LARGE SCALE GENOMIC DNA]</scope>
    <source>
        <strain evidence="1 2">NCTC12420</strain>
    </source>
</reference>
<protein>
    <submittedName>
        <fullName evidence="1">Uncharacterized protein</fullName>
    </submittedName>
</protein>
<evidence type="ECO:0000313" key="2">
    <source>
        <dbReference type="Proteomes" id="UP000254220"/>
    </source>
</evidence>